<dbReference type="CDD" id="cd24012">
    <property type="entry name" value="ASKHA_NBD_KDGal-kinase"/>
    <property type="match status" value="1"/>
</dbReference>
<dbReference type="RefSeq" id="WP_075713088.1">
    <property type="nucleotide sequence ID" value="NZ_MJIE01000001.1"/>
</dbReference>
<dbReference type="Proteomes" id="UP000187404">
    <property type="component" value="Unassembled WGS sequence"/>
</dbReference>
<comment type="caution">
    <text evidence="1">The sequence shown here is derived from an EMBL/GenBank/DDBJ whole genome shotgun (WGS) entry which is preliminary data.</text>
</comment>
<proteinExistence type="predicted"/>
<evidence type="ECO:0008006" key="3">
    <source>
        <dbReference type="Google" id="ProtNLM"/>
    </source>
</evidence>
<evidence type="ECO:0000313" key="1">
    <source>
        <dbReference type="EMBL" id="OLR55950.1"/>
    </source>
</evidence>
<reference evidence="1 2" key="1">
    <citation type="journal article" date="2016" name="Appl. Environ. Microbiol.">
        <title>Function and Phylogeny of Bacterial Butyryl Coenzyme A:Acetate Transferases and Their Diversity in the Proximal Colon of Swine.</title>
        <authorList>
            <person name="Trachsel J."/>
            <person name="Bayles D.O."/>
            <person name="Looft T."/>
            <person name="Levine U.Y."/>
            <person name="Allen H.K."/>
        </authorList>
    </citation>
    <scope>NUCLEOTIDE SEQUENCE [LARGE SCALE GENOMIC DNA]</scope>
    <source>
        <strain evidence="1 2">68-3-10</strain>
    </source>
</reference>
<dbReference type="GO" id="GO:0034194">
    <property type="term" value="P:D-galactonate catabolic process"/>
    <property type="evidence" value="ECO:0007669"/>
    <property type="project" value="InterPro"/>
</dbReference>
<dbReference type="Pfam" id="PF05035">
    <property type="entry name" value="DGOK"/>
    <property type="match status" value="1"/>
</dbReference>
<sequence length="334" mass="37129">MAEYMVTIDGGTTRTRLCLWKGEELADTVRADVGARTCAVNGDTMIWKQTIRRMLTEILERNCVEETSIGAVVASGMLTCNLGICEVPHLTAPVRLKDYPRQMVRSTVPEVTEHEIFFVPGLKNHAGAPMRGDELRDFDIMRGEETEVFGLIRRYGTGQDTVFVLPGSHNKYIYVSADGVLCGCKTTLSGELIEAVTMNTILADSLEKRFMSAEEYDFSCLRRGYRDAMEEGLTRTLFLVRLQELFTETSGGGMRSYLLGAVLAGDVEFLKKSRLPDGNGDVRIIIAGSSPVCRAFYDLLTADGDFPHVELDADEAYPLAALGARYLYEQREEQ</sequence>
<protein>
    <recommendedName>
        <fullName evidence="3">2-dehydro-3-deoxygalactonokinase</fullName>
    </recommendedName>
</protein>
<dbReference type="AlphaFoldDB" id="A0A1Q9JIB7"/>
<organism evidence="1 2">
    <name type="scientific">Hornefia porci</name>
    <dbReference type="NCBI Taxonomy" id="2652292"/>
    <lineage>
        <taxon>Bacteria</taxon>
        <taxon>Bacillati</taxon>
        <taxon>Bacillota</taxon>
        <taxon>Clostridia</taxon>
        <taxon>Peptostreptococcales</taxon>
        <taxon>Anaerovoracaceae</taxon>
        <taxon>Hornefia</taxon>
    </lineage>
</organism>
<accession>A0A1Q9JIB7</accession>
<dbReference type="EMBL" id="MJIE01000001">
    <property type="protein sequence ID" value="OLR55950.1"/>
    <property type="molecule type" value="Genomic_DNA"/>
</dbReference>
<dbReference type="OrthoDB" id="256574at2"/>
<dbReference type="GO" id="GO:0008671">
    <property type="term" value="F:2-dehydro-3-deoxygalactonokinase activity"/>
    <property type="evidence" value="ECO:0007669"/>
    <property type="project" value="InterPro"/>
</dbReference>
<dbReference type="STRING" id="1261640.BHK98_07695"/>
<dbReference type="InterPro" id="IPR042258">
    <property type="entry name" value="DGOK_N"/>
</dbReference>
<evidence type="ECO:0000313" key="2">
    <source>
        <dbReference type="Proteomes" id="UP000187404"/>
    </source>
</evidence>
<gene>
    <name evidence="1" type="ORF">BHK98_07695</name>
</gene>
<dbReference type="Gene3D" id="3.30.420.300">
    <property type="entry name" value="2-keto-3-deoxy-galactonokinase, substrate binding domain"/>
    <property type="match status" value="1"/>
</dbReference>
<dbReference type="InterPro" id="IPR042257">
    <property type="entry name" value="DGOK_C"/>
</dbReference>
<dbReference type="InterPro" id="IPR007729">
    <property type="entry name" value="DGOK"/>
</dbReference>
<dbReference type="Gene3D" id="3.30.420.310">
    <property type="entry name" value="2-keto-3-deoxy-galactonokinase, C-terminal domain"/>
    <property type="match status" value="1"/>
</dbReference>
<keyword evidence="2" id="KW-1185">Reference proteome</keyword>
<name>A0A1Q9JIB7_9FIRM</name>